<feature type="chain" id="PRO_5024384990" description="ABC-type transport auxiliary lipoprotein component domain-containing protein" evidence="1">
    <location>
        <begin position="24"/>
        <end position="212"/>
    </location>
</feature>
<keyword evidence="1" id="KW-0732">Signal</keyword>
<sequence>MIRFSLWSVIVTCALISSFPGCRSVTPPVNYYSMSSIGGQAGEAVADGGPAMSIGILAVQLPGYLNRTQMMTRSGLHRMEIASLHRWVDYPDRMVQQVLGDNLQVLMPRAHVVNVPWPAGLKPDLTVSVHFLELIGTTDGQVLLGAIWRIAGPGRQAMAPSHRTRLAVPMSGRGFDALAAAHSRVLSDLCREIADTLGTMRSGEAGQHRPAS</sequence>
<feature type="signal peptide" evidence="1">
    <location>
        <begin position="1"/>
        <end position="23"/>
    </location>
</feature>
<name>A0A5K7YEZ3_9BACT</name>
<evidence type="ECO:0000313" key="3">
    <source>
        <dbReference type="EMBL" id="BBO67628.1"/>
    </source>
</evidence>
<dbReference type="OrthoDB" id="5372878at2"/>
<accession>A0A5K7YEZ3</accession>
<dbReference type="AlphaFoldDB" id="A0A5K7YEZ3"/>
<dbReference type="InterPro" id="IPR005586">
    <property type="entry name" value="ABC_trans_aux"/>
</dbReference>
<keyword evidence="4" id="KW-1185">Reference proteome</keyword>
<gene>
    <name evidence="3" type="ORF">DSCA_15580</name>
</gene>
<proteinExistence type="predicted"/>
<reference evidence="3 4" key="1">
    <citation type="submission" date="2019-11" db="EMBL/GenBank/DDBJ databases">
        <title>Comparative genomics of hydrocarbon-degrading Desulfosarcina strains.</title>
        <authorList>
            <person name="Watanabe M."/>
            <person name="Kojima H."/>
            <person name="Fukui M."/>
        </authorList>
    </citation>
    <scope>NUCLEOTIDE SEQUENCE [LARGE SCALE GENOMIC DNA]</scope>
    <source>
        <strain evidence="3 4">PL12</strain>
    </source>
</reference>
<organism evidence="3 4">
    <name type="scientific">Desulfosarcina alkanivorans</name>
    <dbReference type="NCBI Taxonomy" id="571177"/>
    <lineage>
        <taxon>Bacteria</taxon>
        <taxon>Pseudomonadati</taxon>
        <taxon>Thermodesulfobacteriota</taxon>
        <taxon>Desulfobacteria</taxon>
        <taxon>Desulfobacterales</taxon>
        <taxon>Desulfosarcinaceae</taxon>
        <taxon>Desulfosarcina</taxon>
    </lineage>
</organism>
<dbReference type="Gene3D" id="3.40.50.10610">
    <property type="entry name" value="ABC-type transport auxiliary lipoprotein component"/>
    <property type="match status" value="1"/>
</dbReference>
<dbReference type="Pfam" id="PF03886">
    <property type="entry name" value="ABC_trans_aux"/>
    <property type="match status" value="1"/>
</dbReference>
<evidence type="ECO:0000313" key="4">
    <source>
        <dbReference type="Proteomes" id="UP000427906"/>
    </source>
</evidence>
<evidence type="ECO:0000256" key="1">
    <source>
        <dbReference type="SAM" id="SignalP"/>
    </source>
</evidence>
<dbReference type="EMBL" id="AP021874">
    <property type="protein sequence ID" value="BBO67628.1"/>
    <property type="molecule type" value="Genomic_DNA"/>
</dbReference>
<dbReference type="RefSeq" id="WP_155315868.1">
    <property type="nucleotide sequence ID" value="NZ_AP021874.1"/>
</dbReference>
<dbReference type="SUPFAM" id="SSF159594">
    <property type="entry name" value="XCC0632-like"/>
    <property type="match status" value="1"/>
</dbReference>
<dbReference type="Proteomes" id="UP000427906">
    <property type="component" value="Chromosome"/>
</dbReference>
<evidence type="ECO:0000259" key="2">
    <source>
        <dbReference type="Pfam" id="PF03886"/>
    </source>
</evidence>
<feature type="domain" description="ABC-type transport auxiliary lipoprotein component" evidence="2">
    <location>
        <begin position="40"/>
        <end position="194"/>
    </location>
</feature>
<dbReference type="KEGG" id="dalk:DSCA_15580"/>
<protein>
    <recommendedName>
        <fullName evidence="2">ABC-type transport auxiliary lipoprotein component domain-containing protein</fullName>
    </recommendedName>
</protein>